<keyword evidence="3" id="KW-1185">Reference proteome</keyword>
<dbReference type="AlphaFoldDB" id="A0A3Q9JLH0"/>
<dbReference type="Pfam" id="PF11162">
    <property type="entry name" value="DUF2946"/>
    <property type="match status" value="1"/>
</dbReference>
<protein>
    <submittedName>
        <fullName evidence="2">DUF2946 domain-containing protein</fullName>
    </submittedName>
</protein>
<name>A0A3Q9JLH0_9GAMM</name>
<dbReference type="EMBL" id="CP029822">
    <property type="protein sequence ID" value="AZS52067.1"/>
    <property type="molecule type" value="Genomic_DNA"/>
</dbReference>
<reference evidence="3" key="1">
    <citation type="submission" date="2018-06" db="EMBL/GenBank/DDBJ databases">
        <title>Complete genome of Pseudomonas insecticola strain QZS01.</title>
        <authorList>
            <person name="Wang J."/>
            <person name="Su Q."/>
        </authorList>
    </citation>
    <scope>NUCLEOTIDE SEQUENCE [LARGE SCALE GENOMIC DNA]</scope>
    <source>
        <strain evidence="3">QZS01</strain>
    </source>
</reference>
<sequence length="138" mass="15543">MQLFRHKTKQFHFVFLSLFAILMLTFGPFTSQLLAAIAIEQKVSTNSPSSRGCDSTTEKNHHLTNSSVQTKPINKMPAHHSMSLCGYCDLLHTPITSTFIPFSIQSLSVHQQTIQYHAPIFFLLGYNYPLSQAPPLFS</sequence>
<feature type="region of interest" description="Disordered" evidence="1">
    <location>
        <begin position="45"/>
        <end position="66"/>
    </location>
</feature>
<evidence type="ECO:0000256" key="1">
    <source>
        <dbReference type="SAM" id="MobiDB-lite"/>
    </source>
</evidence>
<dbReference type="InterPro" id="IPR021333">
    <property type="entry name" value="DUF2946"/>
</dbReference>
<dbReference type="Proteomes" id="UP000273143">
    <property type="component" value="Chromosome"/>
</dbReference>
<gene>
    <name evidence="2" type="ORF">DM558_15375</name>
</gene>
<dbReference type="RefSeq" id="WP_127164718.1">
    <property type="nucleotide sequence ID" value="NZ_CP029822.1"/>
</dbReference>
<dbReference type="KEGG" id="emo:DM558_15375"/>
<accession>A0A3Q9JLH0</accession>
<evidence type="ECO:0000313" key="2">
    <source>
        <dbReference type="EMBL" id="AZS52067.1"/>
    </source>
</evidence>
<organism evidence="2 3">
    <name type="scientific">Entomomonas moraniae</name>
    <dbReference type="NCBI Taxonomy" id="2213226"/>
    <lineage>
        <taxon>Bacteria</taxon>
        <taxon>Pseudomonadati</taxon>
        <taxon>Pseudomonadota</taxon>
        <taxon>Gammaproteobacteria</taxon>
        <taxon>Pseudomonadales</taxon>
        <taxon>Pseudomonadaceae</taxon>
        <taxon>Entomomonas</taxon>
    </lineage>
</organism>
<proteinExistence type="predicted"/>
<evidence type="ECO:0000313" key="3">
    <source>
        <dbReference type="Proteomes" id="UP000273143"/>
    </source>
</evidence>
<feature type="compositionally biased region" description="Polar residues" evidence="1">
    <location>
        <begin position="45"/>
        <end position="55"/>
    </location>
</feature>